<reference evidence="2" key="1">
    <citation type="submission" date="2017-04" db="EMBL/GenBank/DDBJ databases">
        <title>Population genomics of picophytoplankton unveils novel chromosome hypervariability.</title>
        <authorList>
            <consortium name="DOE Joint Genome Institute"/>
            <person name="Blanc-Mathieu R."/>
            <person name="Krasovec M."/>
            <person name="Hebrard M."/>
            <person name="Yau S."/>
            <person name="Desgranges E."/>
            <person name="Martin J."/>
            <person name="Schackwitz W."/>
            <person name="Kuo A."/>
            <person name="Salin G."/>
            <person name="Donnadieu C."/>
            <person name="Desdevises Y."/>
            <person name="Sanchez-Ferandin S."/>
            <person name="Moreau H."/>
            <person name="Rivals E."/>
            <person name="Grigoriev I.V."/>
            <person name="Grimsley N."/>
            <person name="Eyre-Walker A."/>
            <person name="Piganeau G."/>
        </authorList>
    </citation>
    <scope>NUCLEOTIDE SEQUENCE [LARGE SCALE GENOMIC DNA]</scope>
    <source>
        <strain evidence="2">RCC 1115</strain>
    </source>
</reference>
<feature type="non-terminal residue" evidence="2">
    <location>
        <position position="1"/>
    </location>
</feature>
<gene>
    <name evidence="2" type="ORF">BE221DRAFT_166153</name>
</gene>
<feature type="region of interest" description="Disordered" evidence="1">
    <location>
        <begin position="85"/>
        <end position="108"/>
    </location>
</feature>
<accession>A0A1Y5IC90</accession>
<sequence>IFPTCSFVTAVIPGIWLHRALFCGHDWSFHTLPETRRRGSAEIEPCFGSAYIQPCFGSAYIQPCFGSAYIEPCFVDTIGRFAHSPKRGWMSPDPDSSVFSSLDDARSV</sequence>
<protein>
    <submittedName>
        <fullName evidence="2">Uncharacterized protein</fullName>
    </submittedName>
</protein>
<dbReference type="Proteomes" id="UP000195557">
    <property type="component" value="Unassembled WGS sequence"/>
</dbReference>
<evidence type="ECO:0000313" key="2">
    <source>
        <dbReference type="EMBL" id="OUS47210.1"/>
    </source>
</evidence>
<dbReference type="EMBL" id="KZ155778">
    <property type="protein sequence ID" value="OUS47210.1"/>
    <property type="molecule type" value="Genomic_DNA"/>
</dbReference>
<evidence type="ECO:0000256" key="1">
    <source>
        <dbReference type="SAM" id="MobiDB-lite"/>
    </source>
</evidence>
<organism evidence="2">
    <name type="scientific">Ostreococcus tauri</name>
    <name type="common">Marine green alga</name>
    <dbReference type="NCBI Taxonomy" id="70448"/>
    <lineage>
        <taxon>Eukaryota</taxon>
        <taxon>Viridiplantae</taxon>
        <taxon>Chlorophyta</taxon>
        <taxon>Mamiellophyceae</taxon>
        <taxon>Mamiellales</taxon>
        <taxon>Bathycoccaceae</taxon>
        <taxon>Ostreococcus</taxon>
    </lineage>
</organism>
<proteinExistence type="predicted"/>
<name>A0A1Y5IC90_OSTTA</name>
<dbReference type="AlphaFoldDB" id="A0A1Y5IC90"/>